<dbReference type="AlphaFoldDB" id="A0A382QKH3"/>
<dbReference type="SMART" id="SM00698">
    <property type="entry name" value="MORN"/>
    <property type="match status" value="3"/>
</dbReference>
<dbReference type="GO" id="GO:0005829">
    <property type="term" value="C:cytosol"/>
    <property type="evidence" value="ECO:0007669"/>
    <property type="project" value="TreeGrafter"/>
</dbReference>
<feature type="non-terminal residue" evidence="2">
    <location>
        <position position="246"/>
    </location>
</feature>
<keyword evidence="1" id="KW-0677">Repeat</keyword>
<dbReference type="PANTHER" id="PTHR43215">
    <property type="entry name" value="RADIAL SPOKE HEAD 1 HOMOLOG"/>
    <property type="match status" value="1"/>
</dbReference>
<dbReference type="Gene3D" id="2.20.110.10">
    <property type="entry name" value="Histone H3 K4-specific methyltransferase SET7/9 N-terminal domain"/>
    <property type="match status" value="2"/>
</dbReference>
<name>A0A382QKH3_9ZZZZ</name>
<organism evidence="2">
    <name type="scientific">marine metagenome</name>
    <dbReference type="NCBI Taxonomy" id="408172"/>
    <lineage>
        <taxon>unclassified sequences</taxon>
        <taxon>metagenomes</taxon>
        <taxon>ecological metagenomes</taxon>
    </lineage>
</organism>
<reference evidence="2" key="1">
    <citation type="submission" date="2018-05" db="EMBL/GenBank/DDBJ databases">
        <authorList>
            <person name="Lanie J.A."/>
            <person name="Ng W.-L."/>
            <person name="Kazmierczak K.M."/>
            <person name="Andrzejewski T.M."/>
            <person name="Davidsen T.M."/>
            <person name="Wayne K.J."/>
            <person name="Tettelin H."/>
            <person name="Glass J.I."/>
            <person name="Rusch D."/>
            <person name="Podicherti R."/>
            <person name="Tsui H.-C.T."/>
            <person name="Winkler M.E."/>
        </authorList>
    </citation>
    <scope>NUCLEOTIDE SEQUENCE</scope>
</reference>
<evidence type="ECO:0000256" key="1">
    <source>
        <dbReference type="ARBA" id="ARBA00022737"/>
    </source>
</evidence>
<evidence type="ECO:0000313" key="2">
    <source>
        <dbReference type="EMBL" id="SVC86024.1"/>
    </source>
</evidence>
<proteinExistence type="predicted"/>
<dbReference type="PANTHER" id="PTHR43215:SF14">
    <property type="entry name" value="RADIAL SPOKE HEAD 1 HOMOLOG"/>
    <property type="match status" value="1"/>
</dbReference>
<evidence type="ECO:0008006" key="3">
    <source>
        <dbReference type="Google" id="ProtNLM"/>
    </source>
</evidence>
<dbReference type="SUPFAM" id="SSF82185">
    <property type="entry name" value="Histone H3 K4-specific methyltransferase SET7/9 N-terminal domain"/>
    <property type="match status" value="1"/>
</dbReference>
<feature type="non-terminal residue" evidence="2">
    <location>
        <position position="1"/>
    </location>
</feature>
<dbReference type="InterPro" id="IPR003409">
    <property type="entry name" value="MORN"/>
</dbReference>
<gene>
    <name evidence="2" type="ORF">METZ01_LOCUS338878</name>
</gene>
<accession>A0A382QKH3</accession>
<protein>
    <recommendedName>
        <fullName evidence="3">MORN repeat-containing protein</fullName>
    </recommendedName>
</protein>
<dbReference type="Pfam" id="PF02493">
    <property type="entry name" value="MORN"/>
    <property type="match status" value="3"/>
</dbReference>
<dbReference type="EMBL" id="UINC01115186">
    <property type="protein sequence ID" value="SVC86024.1"/>
    <property type="molecule type" value="Genomic_DNA"/>
</dbReference>
<sequence length="246" mass="27683">VKHILIIFISILLLTSTLFGQSSKPLGVVLPPIVKGNVSDTRKQFLLNTLYDELSKYFDFSSLPQIESGDCLVGCDVFQLQIVEEDGNTQFSLRWMNENFRRIETKLCGGCKTIELNGKLKELVEKLVRGKKVETVVVVEKRRKGVLFHRLVNGEFRWFGNGDEEKDGKYVGDIENGEPIGQGTFTWSDGEKYVGEWKDGRKSGQGTLTLSSGNKYVGEFKDGKYHGQGTFTWSDGDKYVGEFKDG</sequence>